<dbReference type="GO" id="GO:0042761">
    <property type="term" value="P:very long-chain fatty acid biosynthetic process"/>
    <property type="evidence" value="ECO:0007669"/>
    <property type="project" value="TreeGrafter"/>
</dbReference>
<dbReference type="GO" id="GO:0034626">
    <property type="term" value="P:fatty acid elongation, polyunsaturated fatty acid"/>
    <property type="evidence" value="ECO:0007669"/>
    <property type="project" value="TreeGrafter"/>
</dbReference>
<dbReference type="AlphaFoldDB" id="A0A6I9W300"/>
<dbReference type="OrthoDB" id="434092at2759"/>
<keyword evidence="5 10" id="KW-0276">Fatty acid metabolism</keyword>
<dbReference type="GO" id="GO:0030148">
    <property type="term" value="P:sphingolipid biosynthetic process"/>
    <property type="evidence" value="ECO:0007669"/>
    <property type="project" value="TreeGrafter"/>
</dbReference>
<gene>
    <name evidence="12" type="primary">LOC105425279</name>
</gene>
<comment type="catalytic activity">
    <reaction evidence="10">
        <text>a very-long-chain acyl-CoA + malonyl-CoA + H(+) = a very-long-chain 3-oxoacyl-CoA + CO2 + CoA</text>
        <dbReference type="Rhea" id="RHEA:32727"/>
        <dbReference type="ChEBI" id="CHEBI:15378"/>
        <dbReference type="ChEBI" id="CHEBI:16526"/>
        <dbReference type="ChEBI" id="CHEBI:57287"/>
        <dbReference type="ChEBI" id="CHEBI:57384"/>
        <dbReference type="ChEBI" id="CHEBI:90725"/>
        <dbReference type="ChEBI" id="CHEBI:90736"/>
        <dbReference type="EC" id="2.3.1.199"/>
    </reaction>
</comment>
<name>A0A6I9W300_9HYME</name>
<feature type="transmembrane region" description="Helical" evidence="10">
    <location>
        <begin position="155"/>
        <end position="172"/>
    </location>
</feature>
<dbReference type="RefSeq" id="XP_011634278.1">
    <property type="nucleotide sequence ID" value="XM_011635976.1"/>
</dbReference>
<evidence type="ECO:0000313" key="12">
    <source>
        <dbReference type="RefSeq" id="XP_011634278.1"/>
    </source>
</evidence>
<evidence type="ECO:0000256" key="4">
    <source>
        <dbReference type="ARBA" id="ARBA00022692"/>
    </source>
</evidence>
<keyword evidence="9 10" id="KW-0275">Fatty acid biosynthesis</keyword>
<evidence type="ECO:0000256" key="1">
    <source>
        <dbReference type="ARBA" id="ARBA00004141"/>
    </source>
</evidence>
<keyword evidence="8 10" id="KW-0472">Membrane</keyword>
<evidence type="ECO:0000256" key="7">
    <source>
        <dbReference type="ARBA" id="ARBA00023098"/>
    </source>
</evidence>
<sequence length="216" mass="25920">MKNRPPYKLKNFILLYDFIQIVINAWFVMEFISAGVFTKYIPTCSNSNFDASDATKILNMIWGIIPLKLFDYVETCVFVLRKKQNQVSILHVYHHVSNVIFVWYFLKYTLDERAAYIAYINCAVHVIMYIHYFMTAWNPKLQRMILFIKPFITRLQMVQFVAIILIMIQSFDPKCHMSKQNKKIAFMFIINVLIFLYLFYDFYKKNYIKASKQKNN</sequence>
<accession>A0A6I9W300</accession>
<dbReference type="InterPro" id="IPR002076">
    <property type="entry name" value="ELO_fam"/>
</dbReference>
<feature type="transmembrane region" description="Helical" evidence="10">
    <location>
        <begin position="12"/>
        <end position="37"/>
    </location>
</feature>
<reference evidence="12" key="1">
    <citation type="submission" date="2025-08" db="UniProtKB">
        <authorList>
            <consortium name="RefSeq"/>
        </authorList>
    </citation>
    <scope>IDENTIFICATION</scope>
</reference>
<dbReference type="KEGG" id="pbar:105425279"/>
<evidence type="ECO:0000256" key="2">
    <source>
        <dbReference type="ARBA" id="ARBA00022516"/>
    </source>
</evidence>
<keyword evidence="11" id="KW-1185">Reference proteome</keyword>
<comment type="subcellular location">
    <subcellularLocation>
        <location evidence="1">Membrane</location>
        <topology evidence="1">Multi-pass membrane protein</topology>
    </subcellularLocation>
</comment>
<dbReference type="GO" id="GO:0009922">
    <property type="term" value="F:fatty acid elongase activity"/>
    <property type="evidence" value="ECO:0007669"/>
    <property type="project" value="UniProtKB-EC"/>
</dbReference>
<keyword evidence="3 10" id="KW-0808">Transferase</keyword>
<feature type="transmembrane region" description="Helical" evidence="10">
    <location>
        <begin position="57"/>
        <end position="80"/>
    </location>
</feature>
<keyword evidence="7 10" id="KW-0443">Lipid metabolism</keyword>
<keyword evidence="6 10" id="KW-1133">Transmembrane helix</keyword>
<dbReference type="PANTHER" id="PTHR11157:SF164">
    <property type="entry name" value="ELONGATION OF VERY LONG CHAIN FATTY ACIDS PROTEIN"/>
    <property type="match status" value="1"/>
</dbReference>
<evidence type="ECO:0000256" key="9">
    <source>
        <dbReference type="ARBA" id="ARBA00023160"/>
    </source>
</evidence>
<dbReference type="Pfam" id="PF01151">
    <property type="entry name" value="ELO"/>
    <property type="match status" value="1"/>
</dbReference>
<evidence type="ECO:0000313" key="11">
    <source>
        <dbReference type="Proteomes" id="UP000504615"/>
    </source>
</evidence>
<dbReference type="PANTHER" id="PTHR11157">
    <property type="entry name" value="FATTY ACID ACYL TRANSFERASE-RELATED"/>
    <property type="match status" value="1"/>
</dbReference>
<evidence type="ECO:0000256" key="3">
    <source>
        <dbReference type="ARBA" id="ARBA00022679"/>
    </source>
</evidence>
<feature type="transmembrane region" description="Helical" evidence="10">
    <location>
        <begin position="92"/>
        <end position="110"/>
    </location>
</feature>
<organism evidence="11 12">
    <name type="scientific">Pogonomyrmex barbatus</name>
    <name type="common">red harvester ant</name>
    <dbReference type="NCBI Taxonomy" id="144034"/>
    <lineage>
        <taxon>Eukaryota</taxon>
        <taxon>Metazoa</taxon>
        <taxon>Ecdysozoa</taxon>
        <taxon>Arthropoda</taxon>
        <taxon>Hexapoda</taxon>
        <taxon>Insecta</taxon>
        <taxon>Pterygota</taxon>
        <taxon>Neoptera</taxon>
        <taxon>Endopterygota</taxon>
        <taxon>Hymenoptera</taxon>
        <taxon>Apocrita</taxon>
        <taxon>Aculeata</taxon>
        <taxon>Formicoidea</taxon>
        <taxon>Formicidae</taxon>
        <taxon>Myrmicinae</taxon>
        <taxon>Pogonomyrmex</taxon>
    </lineage>
</organism>
<keyword evidence="2 10" id="KW-0444">Lipid biosynthesis</keyword>
<dbReference type="GO" id="GO:0005789">
    <property type="term" value="C:endoplasmic reticulum membrane"/>
    <property type="evidence" value="ECO:0007669"/>
    <property type="project" value="TreeGrafter"/>
</dbReference>
<dbReference type="GO" id="GO:0019367">
    <property type="term" value="P:fatty acid elongation, saturated fatty acid"/>
    <property type="evidence" value="ECO:0007669"/>
    <property type="project" value="TreeGrafter"/>
</dbReference>
<protein>
    <recommendedName>
        <fullName evidence="10">Elongation of very long chain fatty acids protein</fullName>
        <ecNumber evidence="10">2.3.1.199</ecNumber>
    </recommendedName>
    <alternativeName>
        <fullName evidence="10">Very-long-chain 3-oxoacyl-CoA synthase</fullName>
    </alternativeName>
</protein>
<dbReference type="GeneID" id="105425279"/>
<evidence type="ECO:0000256" key="10">
    <source>
        <dbReference type="RuleBase" id="RU361115"/>
    </source>
</evidence>
<dbReference type="GO" id="GO:0034625">
    <property type="term" value="P:fatty acid elongation, monounsaturated fatty acid"/>
    <property type="evidence" value="ECO:0007669"/>
    <property type="project" value="TreeGrafter"/>
</dbReference>
<feature type="transmembrane region" description="Helical" evidence="10">
    <location>
        <begin position="184"/>
        <end position="203"/>
    </location>
</feature>
<comment type="similarity">
    <text evidence="10">Belongs to the ELO family.</text>
</comment>
<feature type="transmembrane region" description="Helical" evidence="10">
    <location>
        <begin position="116"/>
        <end position="134"/>
    </location>
</feature>
<evidence type="ECO:0000256" key="6">
    <source>
        <dbReference type="ARBA" id="ARBA00022989"/>
    </source>
</evidence>
<proteinExistence type="inferred from homology"/>
<dbReference type="EC" id="2.3.1.199" evidence="10"/>
<keyword evidence="4 10" id="KW-0812">Transmembrane</keyword>
<evidence type="ECO:0000256" key="5">
    <source>
        <dbReference type="ARBA" id="ARBA00022832"/>
    </source>
</evidence>
<evidence type="ECO:0000256" key="8">
    <source>
        <dbReference type="ARBA" id="ARBA00023136"/>
    </source>
</evidence>
<dbReference type="Proteomes" id="UP000504615">
    <property type="component" value="Unplaced"/>
</dbReference>